<name>A0A5B7EMI1_PORTR</name>
<organism evidence="2 3">
    <name type="scientific">Portunus trituberculatus</name>
    <name type="common">Swimming crab</name>
    <name type="synonym">Neptunus trituberculatus</name>
    <dbReference type="NCBI Taxonomy" id="210409"/>
    <lineage>
        <taxon>Eukaryota</taxon>
        <taxon>Metazoa</taxon>
        <taxon>Ecdysozoa</taxon>
        <taxon>Arthropoda</taxon>
        <taxon>Crustacea</taxon>
        <taxon>Multicrustacea</taxon>
        <taxon>Malacostraca</taxon>
        <taxon>Eumalacostraca</taxon>
        <taxon>Eucarida</taxon>
        <taxon>Decapoda</taxon>
        <taxon>Pleocyemata</taxon>
        <taxon>Brachyura</taxon>
        <taxon>Eubrachyura</taxon>
        <taxon>Portunoidea</taxon>
        <taxon>Portunidae</taxon>
        <taxon>Portuninae</taxon>
        <taxon>Portunus</taxon>
    </lineage>
</organism>
<keyword evidence="3" id="KW-1185">Reference proteome</keyword>
<evidence type="ECO:0000313" key="3">
    <source>
        <dbReference type="Proteomes" id="UP000324222"/>
    </source>
</evidence>
<sequence length="71" mass="7803">MKSLRREKSSRRTLALETATQPQPSPAQRSLPRPALPCLATEIPPEAPRSQVTTPDWSPPGTASCEKRKIP</sequence>
<dbReference type="AlphaFoldDB" id="A0A5B7EMI1"/>
<protein>
    <submittedName>
        <fullName evidence="2">Uncharacterized protein</fullName>
    </submittedName>
</protein>
<feature type="compositionally biased region" description="Polar residues" evidence="1">
    <location>
        <begin position="18"/>
        <end position="28"/>
    </location>
</feature>
<dbReference type="EMBL" id="VSRR010003014">
    <property type="protein sequence ID" value="MPC34253.1"/>
    <property type="molecule type" value="Genomic_DNA"/>
</dbReference>
<evidence type="ECO:0000313" key="2">
    <source>
        <dbReference type="EMBL" id="MPC34253.1"/>
    </source>
</evidence>
<evidence type="ECO:0000256" key="1">
    <source>
        <dbReference type="SAM" id="MobiDB-lite"/>
    </source>
</evidence>
<comment type="caution">
    <text evidence="2">The sequence shown here is derived from an EMBL/GenBank/DDBJ whole genome shotgun (WGS) entry which is preliminary data.</text>
</comment>
<reference evidence="2 3" key="1">
    <citation type="submission" date="2019-05" db="EMBL/GenBank/DDBJ databases">
        <title>Another draft genome of Portunus trituberculatus and its Hox gene families provides insights of decapod evolution.</title>
        <authorList>
            <person name="Jeong J.-H."/>
            <person name="Song I."/>
            <person name="Kim S."/>
            <person name="Choi T."/>
            <person name="Kim D."/>
            <person name="Ryu S."/>
            <person name="Kim W."/>
        </authorList>
    </citation>
    <scope>NUCLEOTIDE SEQUENCE [LARGE SCALE GENOMIC DNA]</scope>
    <source>
        <tissue evidence="2">Muscle</tissue>
    </source>
</reference>
<accession>A0A5B7EMI1</accession>
<gene>
    <name evidence="2" type="ORF">E2C01_027637</name>
</gene>
<dbReference type="Proteomes" id="UP000324222">
    <property type="component" value="Unassembled WGS sequence"/>
</dbReference>
<proteinExistence type="predicted"/>
<feature type="region of interest" description="Disordered" evidence="1">
    <location>
        <begin position="1"/>
        <end position="71"/>
    </location>
</feature>